<gene>
    <name evidence="3" type="ORF">MNBD_NITROSPINAE03-42</name>
</gene>
<organism evidence="3">
    <name type="scientific">hydrothermal vent metagenome</name>
    <dbReference type="NCBI Taxonomy" id="652676"/>
    <lineage>
        <taxon>unclassified sequences</taxon>
        <taxon>metagenomes</taxon>
        <taxon>ecological metagenomes</taxon>
    </lineage>
</organism>
<feature type="domain" description="Type I restriction enzyme R protein N-terminal" evidence="2">
    <location>
        <begin position="44"/>
        <end position="122"/>
    </location>
</feature>
<evidence type="ECO:0000313" key="3">
    <source>
        <dbReference type="EMBL" id="VAX21904.1"/>
    </source>
</evidence>
<dbReference type="InterPro" id="IPR029464">
    <property type="entry name" value="HSDR_N"/>
</dbReference>
<feature type="region of interest" description="Disordered" evidence="1">
    <location>
        <begin position="226"/>
        <end position="284"/>
    </location>
</feature>
<accession>A0A3B1CCY9</accession>
<name>A0A3B1CCY9_9ZZZZ</name>
<dbReference type="EMBL" id="UOGB01000223">
    <property type="protein sequence ID" value="VAX21904.1"/>
    <property type="molecule type" value="Genomic_DNA"/>
</dbReference>
<dbReference type="AlphaFoldDB" id="A0A3B1CCY9"/>
<dbReference type="Pfam" id="PF13588">
    <property type="entry name" value="HSDR_N_2"/>
    <property type="match status" value="1"/>
</dbReference>
<sequence length="284" mass="31990">MSAIPKKVSERLSRGIKKFQPVLSAALSRDVNEDDTVTIVTDILSDLFGYDKYSEITSEYAIHGTYCDLAIKIDGEVRLLVEVKAIGLDLKKNHLRQVCDYAANAGVDWVALTNGISWKIYKLLFSKPIDKEFVLEFDFTQLNHKSHDSLEDLYLLTREGRSKSALNDYYAQRQAMNRFSMGAIILSDPVLSVIRRELKKLSPKARLQNEDIKEIIAQEVLKREVTDGENASEAKKELIKAGRRQERAKQKAKAKQAPTISQNKNDFKEDLAASPPDESGSTPV</sequence>
<evidence type="ECO:0000256" key="1">
    <source>
        <dbReference type="SAM" id="MobiDB-lite"/>
    </source>
</evidence>
<feature type="compositionally biased region" description="Basic and acidic residues" evidence="1">
    <location>
        <begin position="226"/>
        <end position="249"/>
    </location>
</feature>
<protein>
    <recommendedName>
        <fullName evidence="2">Type I restriction enzyme R protein N-terminal domain-containing protein</fullName>
    </recommendedName>
</protein>
<reference evidence="3" key="1">
    <citation type="submission" date="2018-06" db="EMBL/GenBank/DDBJ databases">
        <authorList>
            <person name="Zhirakovskaya E."/>
        </authorList>
    </citation>
    <scope>NUCLEOTIDE SEQUENCE</scope>
</reference>
<evidence type="ECO:0000259" key="2">
    <source>
        <dbReference type="Pfam" id="PF13588"/>
    </source>
</evidence>
<proteinExistence type="predicted"/>